<evidence type="ECO:0000256" key="2">
    <source>
        <dbReference type="SAM" id="SignalP"/>
    </source>
</evidence>
<name>A0ABS5YMB5_9ACTN</name>
<dbReference type="PROSITE" id="PS51318">
    <property type="entry name" value="TAT"/>
    <property type="match status" value="1"/>
</dbReference>
<dbReference type="SUPFAM" id="SSF53850">
    <property type="entry name" value="Periplasmic binding protein-like II"/>
    <property type="match status" value="1"/>
</dbReference>
<feature type="region of interest" description="Disordered" evidence="1">
    <location>
        <begin position="28"/>
        <end position="53"/>
    </location>
</feature>
<reference evidence="3 4" key="1">
    <citation type="submission" date="2021-06" db="EMBL/GenBank/DDBJ databases">
        <title>Actinoplanes lichenicola sp. nov., and Actinoplanes ovalisporus sp. nov., isolated from lichen in Thailand.</title>
        <authorList>
            <person name="Saeng-In P."/>
            <person name="Kanchanasin P."/>
            <person name="Yuki M."/>
            <person name="Kudo T."/>
            <person name="Ohkuma M."/>
            <person name="Phongsopitanun W."/>
            <person name="Tanasupawat S."/>
        </authorList>
    </citation>
    <scope>NUCLEOTIDE SEQUENCE [LARGE SCALE GENOMIC DNA]</scope>
    <source>
        <strain evidence="3 4">NBRC 110975</strain>
    </source>
</reference>
<keyword evidence="2" id="KW-0732">Signal</keyword>
<dbReference type="Pfam" id="PF01547">
    <property type="entry name" value="SBP_bac_1"/>
    <property type="match status" value="1"/>
</dbReference>
<dbReference type="NCBIfam" id="TIGR01409">
    <property type="entry name" value="TAT_signal_seq"/>
    <property type="match status" value="1"/>
</dbReference>
<feature type="chain" id="PRO_5045445195" evidence="2">
    <location>
        <begin position="26"/>
        <end position="447"/>
    </location>
</feature>
<comment type="caution">
    <text evidence="3">The sequence shown here is derived from an EMBL/GenBank/DDBJ whole genome shotgun (WGS) entry which is preliminary data.</text>
</comment>
<feature type="signal peptide" evidence="2">
    <location>
        <begin position="1"/>
        <end position="25"/>
    </location>
</feature>
<feature type="compositionally biased region" description="Low complexity" evidence="1">
    <location>
        <begin position="28"/>
        <end position="37"/>
    </location>
</feature>
<dbReference type="PANTHER" id="PTHR43649">
    <property type="entry name" value="ARABINOSE-BINDING PROTEIN-RELATED"/>
    <property type="match status" value="1"/>
</dbReference>
<sequence length="447" mass="46974">MSNNPISRRNFLGLAAGAAGAAALAACGSSGPSNSGGSSSGGSGGGAASYWSLSGPPGEPYRQAAIDRFNKANPDSKITGTFFQNDAYKQKIKTALGANQGPTMIWGWGGGGLKEYVTSGQVEDLTSWLGENAAVKSKILPSSFGAGTVDGKIYALPVETVQPIVLFYNKKVFESAGLQPPKSWGEIMALVPQFNAKKIAPFSLGGQSRWTNMMWLEFLLDRTAGSEVFDKVFAGEKGAWSDPAVLDMLTKIQDLVKANGFQKGFSSTTADSNADQALLYTGKAAMMLHGSWSYGIQKEQGGNFVKDGGLGWMNFPAVEGGKGDPSNTVGNPGQYLSISSKATTEAKDIAKKFFSTTLVDDEEKAGWVKSGGVPVLTGSESLFTGDDAGFLKDMATIANGAKVFAQSWDQALSPTAAETLLDNIAKLFQLQVSPQQWVDAMNGVIGK</sequence>
<evidence type="ECO:0000256" key="1">
    <source>
        <dbReference type="SAM" id="MobiDB-lite"/>
    </source>
</evidence>
<dbReference type="InterPro" id="IPR006311">
    <property type="entry name" value="TAT_signal"/>
</dbReference>
<dbReference type="InterPro" id="IPR006059">
    <property type="entry name" value="SBP"/>
</dbReference>
<evidence type="ECO:0000313" key="4">
    <source>
        <dbReference type="Proteomes" id="UP001519654"/>
    </source>
</evidence>
<gene>
    <name evidence="3" type="ORF">KOI35_13955</name>
</gene>
<proteinExistence type="predicted"/>
<evidence type="ECO:0000313" key="3">
    <source>
        <dbReference type="EMBL" id="MBU2664603.1"/>
    </source>
</evidence>
<dbReference type="RefSeq" id="WP_215787364.1">
    <property type="nucleotide sequence ID" value="NZ_JAHKKG010000004.1"/>
</dbReference>
<dbReference type="Proteomes" id="UP001519654">
    <property type="component" value="Unassembled WGS sequence"/>
</dbReference>
<dbReference type="PANTHER" id="PTHR43649:SF14">
    <property type="entry name" value="BLR3389 PROTEIN"/>
    <property type="match status" value="1"/>
</dbReference>
<dbReference type="InterPro" id="IPR019546">
    <property type="entry name" value="TAT_signal_bac_arc"/>
</dbReference>
<dbReference type="InterPro" id="IPR050490">
    <property type="entry name" value="Bact_solute-bd_prot1"/>
</dbReference>
<dbReference type="EMBL" id="JAHKKG010000004">
    <property type="protein sequence ID" value="MBU2664603.1"/>
    <property type="molecule type" value="Genomic_DNA"/>
</dbReference>
<accession>A0ABS5YMB5</accession>
<dbReference type="Gene3D" id="3.40.190.10">
    <property type="entry name" value="Periplasmic binding protein-like II"/>
    <property type="match status" value="2"/>
</dbReference>
<protein>
    <submittedName>
        <fullName evidence="3">Extracellular solute-binding protein</fullName>
    </submittedName>
</protein>
<keyword evidence="4" id="KW-1185">Reference proteome</keyword>
<organism evidence="3 4">
    <name type="scientific">Paractinoplanes bogorensis</name>
    <dbReference type="NCBI Taxonomy" id="1610840"/>
    <lineage>
        <taxon>Bacteria</taxon>
        <taxon>Bacillati</taxon>
        <taxon>Actinomycetota</taxon>
        <taxon>Actinomycetes</taxon>
        <taxon>Micromonosporales</taxon>
        <taxon>Micromonosporaceae</taxon>
        <taxon>Paractinoplanes</taxon>
    </lineage>
</organism>
<feature type="compositionally biased region" description="Gly residues" evidence="1">
    <location>
        <begin position="38"/>
        <end position="47"/>
    </location>
</feature>